<evidence type="ECO:0000313" key="5">
    <source>
        <dbReference type="Proteomes" id="UP001140091"/>
    </source>
</evidence>
<accession>A0A9W8MBV1</accession>
<dbReference type="Proteomes" id="UP001140091">
    <property type="component" value="Unassembled WGS sequence"/>
</dbReference>
<feature type="region of interest" description="Disordered" evidence="2">
    <location>
        <begin position="997"/>
        <end position="1026"/>
    </location>
</feature>
<feature type="non-terminal residue" evidence="4">
    <location>
        <position position="1242"/>
    </location>
</feature>
<sequence>MSEEQPRRFSQDLLNRLANALTPGSKKSTQANPTPPPSEPSIPSFSAPTSPYTMANELNDAISTPLSPTTWAAASAATPILHSESPQFGAELRRIDSASSIASSLKRKIALSGLSVSEFFKKIGKGVANIGKSSKEDGGGSRSFDYDDYLSSTTTRNANELQTPPPTPPHQKLKQPLLPPNRAGPPHSSGLGHAKLLSMVAEGDENSDDSDSAHQFPLPQQAQRADVPSGNDGSREGGEVPPEDPTDPDYLAHRIQQLIDVLPPPPPTPLDLGKPLPGSGEGKERDGGGGGTGLPPIGQKPNTKPPKRDRSGKPIPPENAVPPEIGGDGDDESTGALLRFLQSATIMNGGKTTEKPTVWDMLSRLGAPPHWGWDSEPLPPAEGEDGSGGEGGSGERTGGGVGGDDARTAFADTHSVMMYSPLIPTKADIVELAEAVPVYFEEEVPYEEYAALAATTAAGNNTQPKQDGEKHDGEAGVSGWSAVKTMWPLGAWFGAVQAQEAGTTAAPNTNEVDATAPEIVVTPPSATPLSLPQSPYIGSPRMHQSPYLGNPRSPYMGSQQLHSPYMGSPRMLHSPYLGSPRMLEDGELPPVEGALVDGEDGKKYRVRSQKAWVPSTEKVSYEVMWWGYRVYLPPPAMKILDDKTLEAQKRAALITSALTWFFNNIPVAMLPLPLQPTVMLFQRLAPYLGYIGTFIAWSWNAVKGYDIGHGVILSATWLLPIALIPGTWYEYSFPKSPAPPEPAPLPPVDNAPTSGAPTESVPSTPAPSVPPTPAPSTPAPTLPSSPTPEPSTPLPSTPNPEPSPETPVPPAPSLPPSEGEESPIEPPPTNPPAPIPLPPEDGDSDVLPDPPSSPPPSRKAPSSPKVPKSPKSPPSSPFPTPGSPLEEDKDRIGIRSSPGGGRPDKRGWGRFQVTRTFGAGSAGVQGQSFVVAPATSTPGSPFSSYSSEIGSATGSSTPTTWGTPLSSPLIRGAGLDAVQPGSPLMDELLKSRRVETVPLPSPTAATPTATTSSSASGSAKMSSSNPTNDLKFLNANSSSWPPSLVTIFQVCRMDGRGINYGARVEDNRYTAACISMLRYCFNTELLKYFVQPEPIPGSDISPKGRPPHRSDTVMCLTVTDIKRRPLLFVLTHGEGWVEKEGLRKKADEQMRRRFREELGNCPIEKLRGISFLGTKMRVYEGDVASGKVEHMPLPDEGAGQGGDTEWGVDILSRGGFGKMKEIVSGVSEEFEALEEDKLPTAS</sequence>
<feature type="compositionally biased region" description="Pro residues" evidence="2">
    <location>
        <begin position="764"/>
        <end position="815"/>
    </location>
</feature>
<feature type="compositionally biased region" description="Basic and acidic residues" evidence="2">
    <location>
        <begin position="1"/>
        <end position="10"/>
    </location>
</feature>
<feature type="compositionally biased region" description="Pro residues" evidence="2">
    <location>
        <begin position="824"/>
        <end position="839"/>
    </location>
</feature>
<feature type="transmembrane region" description="Helical" evidence="3">
    <location>
        <begin position="709"/>
        <end position="729"/>
    </location>
</feature>
<dbReference type="PANTHER" id="PTHR13037:SF24">
    <property type="entry name" value="POLYCOMB PROTEIN PCL-RELATED"/>
    <property type="match status" value="1"/>
</dbReference>
<keyword evidence="3" id="KW-0472">Membrane</keyword>
<feature type="region of interest" description="Disordered" evidence="2">
    <location>
        <begin position="1"/>
        <end position="65"/>
    </location>
</feature>
<feature type="compositionally biased region" description="Low complexity" evidence="2">
    <location>
        <begin position="750"/>
        <end position="763"/>
    </location>
</feature>
<feature type="compositionally biased region" description="Low complexity" evidence="2">
    <location>
        <begin position="1002"/>
        <end position="1026"/>
    </location>
</feature>
<proteinExistence type="predicted"/>
<organism evidence="4 5">
    <name type="scientific">Candolleomyces eurysporus</name>
    <dbReference type="NCBI Taxonomy" id="2828524"/>
    <lineage>
        <taxon>Eukaryota</taxon>
        <taxon>Fungi</taxon>
        <taxon>Dikarya</taxon>
        <taxon>Basidiomycota</taxon>
        <taxon>Agaricomycotina</taxon>
        <taxon>Agaricomycetes</taxon>
        <taxon>Agaricomycetidae</taxon>
        <taxon>Agaricales</taxon>
        <taxon>Agaricineae</taxon>
        <taxon>Psathyrellaceae</taxon>
        <taxon>Candolleomyces</taxon>
    </lineage>
</organism>
<dbReference type="EMBL" id="JANBPK010001207">
    <property type="protein sequence ID" value="KAJ2924741.1"/>
    <property type="molecule type" value="Genomic_DNA"/>
</dbReference>
<evidence type="ECO:0000256" key="3">
    <source>
        <dbReference type="SAM" id="Phobius"/>
    </source>
</evidence>
<dbReference type="AlphaFoldDB" id="A0A9W8MBV1"/>
<name>A0A9W8MBV1_9AGAR</name>
<feature type="transmembrane region" description="Helical" evidence="3">
    <location>
        <begin position="684"/>
        <end position="702"/>
    </location>
</feature>
<feature type="compositionally biased region" description="Polar residues" evidence="2">
    <location>
        <begin position="150"/>
        <end position="160"/>
    </location>
</feature>
<dbReference type="PANTHER" id="PTHR13037">
    <property type="entry name" value="FORMIN"/>
    <property type="match status" value="1"/>
</dbReference>
<keyword evidence="5" id="KW-1185">Reference proteome</keyword>
<dbReference type="OrthoDB" id="3247214at2759"/>
<feature type="compositionally biased region" description="Pro residues" evidence="2">
    <location>
        <begin position="736"/>
        <end position="749"/>
    </location>
</feature>
<feature type="region of interest" description="Disordered" evidence="2">
    <location>
        <begin position="370"/>
        <end position="404"/>
    </location>
</feature>
<keyword evidence="3" id="KW-1133">Transmembrane helix</keyword>
<evidence type="ECO:0000256" key="1">
    <source>
        <dbReference type="ARBA" id="ARBA00022581"/>
    </source>
</evidence>
<feature type="compositionally biased region" description="Pro residues" evidence="2">
    <location>
        <begin position="848"/>
        <end position="858"/>
    </location>
</feature>
<feature type="compositionally biased region" description="Pro residues" evidence="2">
    <location>
        <begin position="870"/>
        <end position="882"/>
    </location>
</feature>
<feature type="compositionally biased region" description="Gly residues" evidence="2">
    <location>
        <begin position="388"/>
        <end position="403"/>
    </location>
</feature>
<gene>
    <name evidence="4" type="ORF">H1R20_g12352</name>
</gene>
<feature type="region of interest" description="Disordered" evidence="2">
    <location>
        <begin position="127"/>
        <end position="334"/>
    </location>
</feature>
<evidence type="ECO:0000256" key="2">
    <source>
        <dbReference type="SAM" id="MobiDB-lite"/>
    </source>
</evidence>
<keyword evidence="3" id="KW-0812">Transmembrane</keyword>
<feature type="region of interest" description="Disordered" evidence="2">
    <location>
        <begin position="735"/>
        <end position="910"/>
    </location>
</feature>
<evidence type="ECO:0000313" key="4">
    <source>
        <dbReference type="EMBL" id="KAJ2924741.1"/>
    </source>
</evidence>
<comment type="caution">
    <text evidence="4">The sequence shown here is derived from an EMBL/GenBank/DDBJ whole genome shotgun (WGS) entry which is preliminary data.</text>
</comment>
<keyword evidence="1" id="KW-0945">Host-virus interaction</keyword>
<feature type="region of interest" description="Disordered" evidence="2">
    <location>
        <begin position="935"/>
        <end position="964"/>
    </location>
</feature>
<protein>
    <submittedName>
        <fullName evidence="4">Uncharacterized protein</fullName>
    </submittedName>
</protein>
<reference evidence="4" key="1">
    <citation type="submission" date="2022-06" db="EMBL/GenBank/DDBJ databases">
        <title>Genome Sequence of Candolleomyces eurysporus.</title>
        <authorList>
            <person name="Buettner E."/>
        </authorList>
    </citation>
    <scope>NUCLEOTIDE SEQUENCE</scope>
    <source>
        <strain evidence="4">VTCC 930004</strain>
    </source>
</reference>